<name>A0ABY4EAJ5_VITST</name>
<keyword evidence="3 14" id="KW-0813">Transport</keyword>
<feature type="topological domain" description="Periplasmic" evidence="14">
    <location>
        <begin position="24"/>
        <end position="41"/>
    </location>
</feature>
<evidence type="ECO:0000256" key="9">
    <source>
        <dbReference type="ARBA" id="ARBA00023002"/>
    </source>
</evidence>
<keyword evidence="4 14" id="KW-1003">Cell membrane</keyword>
<evidence type="ECO:0000256" key="15">
    <source>
        <dbReference type="SAM" id="Phobius"/>
    </source>
</evidence>
<evidence type="ECO:0000313" key="17">
    <source>
        <dbReference type="Proteomes" id="UP000832034"/>
    </source>
</evidence>
<organism evidence="16 17">
    <name type="scientific">Vitreoscilla stercoraria</name>
    <dbReference type="NCBI Taxonomy" id="61"/>
    <lineage>
        <taxon>Bacteria</taxon>
        <taxon>Pseudomonadati</taxon>
        <taxon>Pseudomonadota</taxon>
        <taxon>Betaproteobacteria</taxon>
        <taxon>Neisseriales</taxon>
        <taxon>Neisseriaceae</taxon>
        <taxon>Vitreoscilla</taxon>
    </lineage>
</organism>
<keyword evidence="11 14" id="KW-1015">Disulfide bond</keyword>
<keyword evidence="5" id="KW-0997">Cell inner membrane</keyword>
<evidence type="ECO:0000256" key="14">
    <source>
        <dbReference type="HAMAP-Rule" id="MF_00286"/>
    </source>
</evidence>
<evidence type="ECO:0000256" key="2">
    <source>
        <dbReference type="ARBA" id="ARBA00008823"/>
    </source>
</evidence>
<dbReference type="HAMAP" id="MF_00286">
    <property type="entry name" value="DsbB"/>
    <property type="match status" value="1"/>
</dbReference>
<evidence type="ECO:0000256" key="6">
    <source>
        <dbReference type="ARBA" id="ARBA00022692"/>
    </source>
</evidence>
<dbReference type="PANTHER" id="PTHR36570:SF3">
    <property type="entry name" value="DISULFIDE BOND FORMATION PROTEIN B"/>
    <property type="match status" value="1"/>
</dbReference>
<protein>
    <recommendedName>
        <fullName evidence="14">Disulfide bond formation protein B</fullName>
    </recommendedName>
    <alternativeName>
        <fullName evidence="14">Disulfide oxidoreductase</fullName>
    </alternativeName>
</protein>
<dbReference type="RefSeq" id="WP_019957112.1">
    <property type="nucleotide sequence ID" value="NZ_CP091512.1"/>
</dbReference>
<evidence type="ECO:0000313" key="16">
    <source>
        <dbReference type="EMBL" id="UOO92782.1"/>
    </source>
</evidence>
<feature type="topological domain" description="Cytoplasmic" evidence="14">
    <location>
        <begin position="1"/>
        <end position="6"/>
    </location>
</feature>
<comment type="similarity">
    <text evidence="2 14">Belongs to the DsbB family.</text>
</comment>
<feature type="transmembrane region" description="Helical" evidence="15">
    <location>
        <begin position="37"/>
        <end position="56"/>
    </location>
</feature>
<sequence length="167" mass="18223">MSGKKYLWFIVVVSAIIMAAALYSQHVLKMEPCPLCIFQRVAVMAVGAVALLMALIPNRQKTVGLGAAILISIPALIGLSIALRQRYIQGLPPSEVPACGPGLDFMMNTLPLQSLIQTVLSGSGECAVVDYFLGVPLPIWSALFFVFAIGMAWFAWFKSRPNRRYGY</sequence>
<dbReference type="InterPro" id="IPR003752">
    <property type="entry name" value="DiS_bond_form_DsbB/BdbC"/>
</dbReference>
<evidence type="ECO:0000256" key="3">
    <source>
        <dbReference type="ARBA" id="ARBA00022448"/>
    </source>
</evidence>
<dbReference type="SUPFAM" id="SSF158442">
    <property type="entry name" value="DsbB-like"/>
    <property type="match status" value="1"/>
</dbReference>
<keyword evidence="10 14" id="KW-0472">Membrane</keyword>
<comment type="subcellular location">
    <subcellularLocation>
        <location evidence="1">Cell inner membrane</location>
        <topology evidence="1">Multi-pass membrane protein</topology>
    </subcellularLocation>
    <subcellularLocation>
        <location evidence="14">Cell membrane</location>
        <topology evidence="14">Multi-pass membrane protein</topology>
    </subcellularLocation>
</comment>
<evidence type="ECO:0000256" key="8">
    <source>
        <dbReference type="ARBA" id="ARBA00022989"/>
    </source>
</evidence>
<evidence type="ECO:0000256" key="7">
    <source>
        <dbReference type="ARBA" id="ARBA00022982"/>
    </source>
</evidence>
<evidence type="ECO:0000256" key="13">
    <source>
        <dbReference type="ARBA" id="ARBA00023284"/>
    </source>
</evidence>
<proteinExistence type="inferred from homology"/>
<gene>
    <name evidence="14" type="primary">dsbB</name>
    <name evidence="16" type="ORF">LVJ81_01680</name>
</gene>
<evidence type="ECO:0000256" key="11">
    <source>
        <dbReference type="ARBA" id="ARBA00023157"/>
    </source>
</evidence>
<keyword evidence="6 14" id="KW-0812">Transmembrane</keyword>
<dbReference type="InterPro" id="IPR022920">
    <property type="entry name" value="Disulphide_bond_form_DsbB"/>
</dbReference>
<dbReference type="EMBL" id="CP091512">
    <property type="protein sequence ID" value="UOO92782.1"/>
    <property type="molecule type" value="Genomic_DNA"/>
</dbReference>
<feature type="transmembrane region" description="Helical" evidence="15">
    <location>
        <begin position="7"/>
        <end position="25"/>
    </location>
</feature>
<feature type="transmembrane region" description="Helical" evidence="15">
    <location>
        <begin position="139"/>
        <end position="157"/>
    </location>
</feature>
<evidence type="ECO:0000256" key="10">
    <source>
        <dbReference type="ARBA" id="ARBA00023136"/>
    </source>
</evidence>
<keyword evidence="7 14" id="KW-0249">Electron transport</keyword>
<accession>A0ABY4EAJ5</accession>
<dbReference type="Gene3D" id="1.20.1550.10">
    <property type="entry name" value="DsbB-like"/>
    <property type="match status" value="1"/>
</dbReference>
<evidence type="ECO:0000256" key="1">
    <source>
        <dbReference type="ARBA" id="ARBA00004429"/>
    </source>
</evidence>
<keyword evidence="8 14" id="KW-1133">Transmembrane helix</keyword>
<keyword evidence="17" id="KW-1185">Reference proteome</keyword>
<feature type="transmembrane region" description="Helical" evidence="15">
    <location>
        <begin position="63"/>
        <end position="83"/>
    </location>
</feature>
<comment type="caution">
    <text evidence="14">Lacks conserved residue(s) required for the propagation of feature annotation.</text>
</comment>
<dbReference type="PANTHER" id="PTHR36570">
    <property type="entry name" value="DISULFIDE BOND FORMATION PROTEIN B"/>
    <property type="match status" value="1"/>
</dbReference>
<reference evidence="16" key="1">
    <citation type="submission" date="2021-12" db="EMBL/GenBank/DDBJ databases">
        <authorList>
            <person name="Veyrier F.J."/>
        </authorList>
    </citation>
    <scope>NUCLEOTIDE SEQUENCE</scope>
    <source>
        <strain evidence="16">SAG 1488-6</strain>
    </source>
</reference>
<keyword evidence="12 14" id="KW-0143">Chaperone</keyword>
<dbReference type="Proteomes" id="UP000832034">
    <property type="component" value="Chromosome"/>
</dbReference>
<dbReference type="InterPro" id="IPR023380">
    <property type="entry name" value="DsbB-like_sf"/>
</dbReference>
<dbReference type="Pfam" id="PF02600">
    <property type="entry name" value="DsbB"/>
    <property type="match status" value="1"/>
</dbReference>
<feature type="topological domain" description="Cytoplasmic" evidence="14">
    <location>
        <begin position="159"/>
        <end position="167"/>
    </location>
</feature>
<reference evidence="16" key="2">
    <citation type="journal article" date="2022" name="Res Sq">
        <title>Evolution of multicellular longitudinally dividing oral cavity symbionts (Neisseriaceae).</title>
        <authorList>
            <person name="Nyongesa S."/>
            <person name="Weber P."/>
            <person name="Bernet E."/>
            <person name="Pullido F."/>
            <person name="Nieckarz M."/>
            <person name="Delaby M."/>
            <person name="Nieves C."/>
            <person name="Viehboeck T."/>
            <person name="Krause N."/>
            <person name="Rivera-Millot A."/>
            <person name="Nakamura A."/>
            <person name="Vischer N."/>
            <person name="VanNieuwenhze M."/>
            <person name="Brun Y."/>
            <person name="Cava F."/>
            <person name="Bulgheresi S."/>
            <person name="Veyrier F."/>
        </authorList>
    </citation>
    <scope>NUCLEOTIDE SEQUENCE</scope>
    <source>
        <strain evidence="16">SAG 1488-6</strain>
    </source>
</reference>
<feature type="disulfide bond" description="Redox-active" evidence="14">
    <location>
        <begin position="33"/>
        <end position="36"/>
    </location>
</feature>
<dbReference type="InterPro" id="IPR050183">
    <property type="entry name" value="DsbB"/>
</dbReference>
<evidence type="ECO:0000256" key="12">
    <source>
        <dbReference type="ARBA" id="ARBA00023186"/>
    </source>
</evidence>
<evidence type="ECO:0000256" key="4">
    <source>
        <dbReference type="ARBA" id="ARBA00022475"/>
    </source>
</evidence>
<evidence type="ECO:0000256" key="5">
    <source>
        <dbReference type="ARBA" id="ARBA00022519"/>
    </source>
</evidence>
<keyword evidence="13 14" id="KW-0676">Redox-active center</keyword>
<comment type="function">
    <text evidence="14">Required for disulfide bond formation in some periplasmic proteins. Acts by oxidizing the DsbA protein.</text>
</comment>
<keyword evidence="9 14" id="KW-0560">Oxidoreductase</keyword>